<reference evidence="1 2" key="1">
    <citation type="submission" date="2014-02" db="EMBL/GenBank/DDBJ databases">
        <authorList>
            <person name="Sears C."/>
            <person name="Carroll K."/>
            <person name="Sack B.R."/>
            <person name="Qadri F."/>
            <person name="Myers L.L."/>
            <person name="Chung G.-T."/>
            <person name="Escheverria P."/>
            <person name="Fraser C.M."/>
            <person name="Sadzewicz L."/>
            <person name="Shefchek K.A."/>
            <person name="Tallon L."/>
            <person name="Das S.P."/>
            <person name="Daugherty S."/>
            <person name="Mongodin E.F."/>
        </authorList>
    </citation>
    <scope>NUCLEOTIDE SEQUENCE [LARGE SCALE GENOMIC DNA]</scope>
    <source>
        <strain evidence="1 2">S36L11</strain>
    </source>
</reference>
<name>A0A015YV66_BACFG</name>
<gene>
    <name evidence="1" type="ORF">M136_4264</name>
</gene>
<protein>
    <submittedName>
        <fullName evidence="1">Uncharacterized protein</fullName>
    </submittedName>
</protein>
<dbReference type="Proteomes" id="UP000022082">
    <property type="component" value="Unassembled WGS sequence"/>
</dbReference>
<accession>A0A015YV66</accession>
<organism evidence="1 2">
    <name type="scientific">Bacteroides fragilis str. S36L11</name>
    <dbReference type="NCBI Taxonomy" id="1339327"/>
    <lineage>
        <taxon>Bacteria</taxon>
        <taxon>Pseudomonadati</taxon>
        <taxon>Bacteroidota</taxon>
        <taxon>Bacteroidia</taxon>
        <taxon>Bacteroidales</taxon>
        <taxon>Bacteroidaceae</taxon>
        <taxon>Bacteroides</taxon>
    </lineage>
</organism>
<dbReference type="EMBL" id="JGDJ01000281">
    <property type="protein sequence ID" value="EXZ26609.1"/>
    <property type="molecule type" value="Genomic_DNA"/>
</dbReference>
<dbReference type="PATRIC" id="fig|1339327.3.peg.4763"/>
<sequence length="49" mass="5700">MWELNVGGFAACLSVYPEKARRKKNKFKTVCNQIRNAMNRTETYNSTTQ</sequence>
<comment type="caution">
    <text evidence="1">The sequence shown here is derived from an EMBL/GenBank/DDBJ whole genome shotgun (WGS) entry which is preliminary data.</text>
</comment>
<proteinExistence type="predicted"/>
<evidence type="ECO:0000313" key="1">
    <source>
        <dbReference type="EMBL" id="EXZ26609.1"/>
    </source>
</evidence>
<evidence type="ECO:0000313" key="2">
    <source>
        <dbReference type="Proteomes" id="UP000022082"/>
    </source>
</evidence>
<dbReference type="AlphaFoldDB" id="A0A015YV66"/>